<accession>A0A6A6JM30</accession>
<organism evidence="2 3">
    <name type="scientific">Westerdykella ornata</name>
    <dbReference type="NCBI Taxonomy" id="318751"/>
    <lineage>
        <taxon>Eukaryota</taxon>
        <taxon>Fungi</taxon>
        <taxon>Dikarya</taxon>
        <taxon>Ascomycota</taxon>
        <taxon>Pezizomycotina</taxon>
        <taxon>Dothideomycetes</taxon>
        <taxon>Pleosporomycetidae</taxon>
        <taxon>Pleosporales</taxon>
        <taxon>Sporormiaceae</taxon>
        <taxon>Westerdykella</taxon>
    </lineage>
</organism>
<feature type="domain" description="BTB" evidence="1">
    <location>
        <begin position="21"/>
        <end position="91"/>
    </location>
</feature>
<dbReference type="AlphaFoldDB" id="A0A6A6JM30"/>
<proteinExistence type="predicted"/>
<keyword evidence="3" id="KW-1185">Reference proteome</keyword>
<dbReference type="OrthoDB" id="1022638at2759"/>
<dbReference type="GeneID" id="54551334"/>
<evidence type="ECO:0000313" key="2">
    <source>
        <dbReference type="EMBL" id="KAF2277552.1"/>
    </source>
</evidence>
<dbReference type="Proteomes" id="UP000800097">
    <property type="component" value="Unassembled WGS sequence"/>
</dbReference>
<protein>
    <recommendedName>
        <fullName evidence="1">BTB domain-containing protein</fullName>
    </recommendedName>
</protein>
<reference evidence="2" key="1">
    <citation type="journal article" date="2020" name="Stud. Mycol.">
        <title>101 Dothideomycetes genomes: a test case for predicting lifestyles and emergence of pathogens.</title>
        <authorList>
            <person name="Haridas S."/>
            <person name="Albert R."/>
            <person name="Binder M."/>
            <person name="Bloem J."/>
            <person name="Labutti K."/>
            <person name="Salamov A."/>
            <person name="Andreopoulos B."/>
            <person name="Baker S."/>
            <person name="Barry K."/>
            <person name="Bills G."/>
            <person name="Bluhm B."/>
            <person name="Cannon C."/>
            <person name="Castanera R."/>
            <person name="Culley D."/>
            <person name="Daum C."/>
            <person name="Ezra D."/>
            <person name="Gonzalez J."/>
            <person name="Henrissat B."/>
            <person name="Kuo A."/>
            <person name="Liang C."/>
            <person name="Lipzen A."/>
            <person name="Lutzoni F."/>
            <person name="Magnuson J."/>
            <person name="Mondo S."/>
            <person name="Nolan M."/>
            <person name="Ohm R."/>
            <person name="Pangilinan J."/>
            <person name="Park H.-J."/>
            <person name="Ramirez L."/>
            <person name="Alfaro M."/>
            <person name="Sun H."/>
            <person name="Tritt A."/>
            <person name="Yoshinaga Y."/>
            <person name="Zwiers L.-H."/>
            <person name="Turgeon B."/>
            <person name="Goodwin S."/>
            <person name="Spatafora J."/>
            <person name="Crous P."/>
            <person name="Grigoriev I."/>
        </authorList>
    </citation>
    <scope>NUCLEOTIDE SEQUENCE</scope>
    <source>
        <strain evidence="2">CBS 379.55</strain>
    </source>
</reference>
<dbReference type="CDD" id="cd18186">
    <property type="entry name" value="BTB_POZ_ZBTB_KLHL-like"/>
    <property type="match status" value="1"/>
</dbReference>
<evidence type="ECO:0000259" key="1">
    <source>
        <dbReference type="PROSITE" id="PS50097"/>
    </source>
</evidence>
<dbReference type="PROSITE" id="PS50097">
    <property type="entry name" value="BTB"/>
    <property type="match status" value="1"/>
</dbReference>
<dbReference type="RefSeq" id="XP_033655091.1">
    <property type="nucleotide sequence ID" value="XM_033798159.1"/>
</dbReference>
<evidence type="ECO:0000313" key="3">
    <source>
        <dbReference type="Proteomes" id="UP000800097"/>
    </source>
</evidence>
<dbReference type="SUPFAM" id="SSF54695">
    <property type="entry name" value="POZ domain"/>
    <property type="match status" value="1"/>
</dbReference>
<gene>
    <name evidence="2" type="ORF">EI97DRAFT_432415</name>
</gene>
<dbReference type="EMBL" id="ML986490">
    <property type="protein sequence ID" value="KAF2277552.1"/>
    <property type="molecule type" value="Genomic_DNA"/>
</dbReference>
<sequence>MAIVSESPQKRRCVVSFDRFTPVTIHVGQGLERKEFIAHEPFIARSEFFRRALNGNWPEGIERIVEMPNDDPEHFRLYLSFVYTSKLPRDREPLPKDDAEWTSRYEADYMDLARIYALAEKLQDPVTKNAIVHRMFQLSSCGAFPPGKAIQIFYESTPESSRIRGLLPGYVV</sequence>
<dbReference type="PANTHER" id="PTHR47843:SF2">
    <property type="entry name" value="BTB DOMAIN-CONTAINING PROTEIN"/>
    <property type="match status" value="1"/>
</dbReference>
<dbReference type="InterPro" id="IPR011333">
    <property type="entry name" value="SKP1/BTB/POZ_sf"/>
</dbReference>
<dbReference type="InterPro" id="IPR000210">
    <property type="entry name" value="BTB/POZ_dom"/>
</dbReference>
<dbReference type="SMART" id="SM00225">
    <property type="entry name" value="BTB"/>
    <property type="match status" value="1"/>
</dbReference>
<dbReference type="Pfam" id="PF00651">
    <property type="entry name" value="BTB"/>
    <property type="match status" value="1"/>
</dbReference>
<dbReference type="Gene3D" id="3.30.710.10">
    <property type="entry name" value="Potassium Channel Kv1.1, Chain A"/>
    <property type="match status" value="1"/>
</dbReference>
<name>A0A6A6JM30_WESOR</name>
<dbReference type="PANTHER" id="PTHR47843">
    <property type="entry name" value="BTB DOMAIN-CONTAINING PROTEIN-RELATED"/>
    <property type="match status" value="1"/>
</dbReference>